<feature type="signal peptide" evidence="4">
    <location>
        <begin position="1"/>
        <end position="22"/>
    </location>
</feature>
<feature type="compositionally biased region" description="Basic residues" evidence="3">
    <location>
        <begin position="86"/>
        <end position="99"/>
    </location>
</feature>
<feature type="chain" id="PRO_5043752602" evidence="4">
    <location>
        <begin position="23"/>
        <end position="405"/>
    </location>
</feature>
<dbReference type="InterPro" id="IPR023796">
    <property type="entry name" value="Serpin_dom"/>
</dbReference>
<dbReference type="PANTHER" id="PTHR11461">
    <property type="entry name" value="SERINE PROTEASE INHIBITOR, SERPIN"/>
    <property type="match status" value="1"/>
</dbReference>
<dbReference type="AlphaFoldDB" id="A0AAV3ZUP1"/>
<dbReference type="InterPro" id="IPR000215">
    <property type="entry name" value="Serpin_fam"/>
</dbReference>
<feature type="domain" description="Serpin" evidence="5">
    <location>
        <begin position="160"/>
        <end position="405"/>
    </location>
</feature>
<dbReference type="SUPFAM" id="SSF56574">
    <property type="entry name" value="Serpins"/>
    <property type="match status" value="1"/>
</dbReference>
<evidence type="ECO:0000313" key="6">
    <source>
        <dbReference type="EMBL" id="GFN98133.1"/>
    </source>
</evidence>
<keyword evidence="7" id="KW-1185">Reference proteome</keyword>
<keyword evidence="4" id="KW-0732">Signal</keyword>
<evidence type="ECO:0000313" key="7">
    <source>
        <dbReference type="Proteomes" id="UP000735302"/>
    </source>
</evidence>
<dbReference type="Gene3D" id="3.30.497.10">
    <property type="entry name" value="Antithrombin, subunit I, domain 2"/>
    <property type="match status" value="1"/>
</dbReference>
<dbReference type="Gene3D" id="2.30.39.10">
    <property type="entry name" value="Alpha-1-antitrypsin, domain 1"/>
    <property type="match status" value="1"/>
</dbReference>
<name>A0AAV3ZUP1_9GAST</name>
<feature type="compositionally biased region" description="Low complexity" evidence="3">
    <location>
        <begin position="74"/>
        <end position="85"/>
    </location>
</feature>
<dbReference type="CDD" id="cd00172">
    <property type="entry name" value="serpin"/>
    <property type="match status" value="1"/>
</dbReference>
<dbReference type="SMART" id="SM00093">
    <property type="entry name" value="SERPIN"/>
    <property type="match status" value="1"/>
</dbReference>
<evidence type="ECO:0000256" key="4">
    <source>
        <dbReference type="SAM" id="SignalP"/>
    </source>
</evidence>
<feature type="compositionally biased region" description="Basic residues" evidence="3">
    <location>
        <begin position="107"/>
        <end position="123"/>
    </location>
</feature>
<dbReference type="Proteomes" id="UP000735302">
    <property type="component" value="Unassembled WGS sequence"/>
</dbReference>
<feature type="compositionally biased region" description="Gly residues" evidence="3">
    <location>
        <begin position="124"/>
        <end position="138"/>
    </location>
</feature>
<comment type="similarity">
    <text evidence="1 2">Belongs to the serpin family.</text>
</comment>
<evidence type="ECO:0000256" key="3">
    <source>
        <dbReference type="SAM" id="MobiDB-lite"/>
    </source>
</evidence>
<dbReference type="Pfam" id="PF00079">
    <property type="entry name" value="Serpin"/>
    <property type="match status" value="1"/>
</dbReference>
<dbReference type="GO" id="GO:0004867">
    <property type="term" value="F:serine-type endopeptidase inhibitor activity"/>
    <property type="evidence" value="ECO:0007669"/>
    <property type="project" value="InterPro"/>
</dbReference>
<dbReference type="InterPro" id="IPR036186">
    <property type="entry name" value="Serpin_sf"/>
</dbReference>
<evidence type="ECO:0000259" key="5">
    <source>
        <dbReference type="SMART" id="SM00093"/>
    </source>
</evidence>
<proteinExistence type="inferred from homology"/>
<gene>
    <name evidence="6" type="ORF">PoB_002463900</name>
</gene>
<comment type="caution">
    <text evidence="6">The sequence shown here is derived from an EMBL/GenBank/DDBJ whole genome shotgun (WGS) entry which is preliminary data.</text>
</comment>
<dbReference type="GO" id="GO:0005615">
    <property type="term" value="C:extracellular space"/>
    <property type="evidence" value="ECO:0007669"/>
    <property type="project" value="InterPro"/>
</dbReference>
<evidence type="ECO:0000256" key="1">
    <source>
        <dbReference type="ARBA" id="ARBA00009500"/>
    </source>
</evidence>
<feature type="region of interest" description="Disordered" evidence="3">
    <location>
        <begin position="24"/>
        <end position="141"/>
    </location>
</feature>
<accession>A0AAV3ZUP1</accession>
<organism evidence="6 7">
    <name type="scientific">Plakobranchus ocellatus</name>
    <dbReference type="NCBI Taxonomy" id="259542"/>
    <lineage>
        <taxon>Eukaryota</taxon>
        <taxon>Metazoa</taxon>
        <taxon>Spiralia</taxon>
        <taxon>Lophotrochozoa</taxon>
        <taxon>Mollusca</taxon>
        <taxon>Gastropoda</taxon>
        <taxon>Heterobranchia</taxon>
        <taxon>Euthyneura</taxon>
        <taxon>Panpulmonata</taxon>
        <taxon>Sacoglossa</taxon>
        <taxon>Placobranchoidea</taxon>
        <taxon>Plakobranchidae</taxon>
        <taxon>Plakobranchus</taxon>
    </lineage>
</organism>
<dbReference type="PANTHER" id="PTHR11461:SF211">
    <property type="entry name" value="GH10112P-RELATED"/>
    <property type="match status" value="1"/>
</dbReference>
<protein>
    <submittedName>
        <fullName evidence="6">Ovalbumin</fullName>
    </submittedName>
</protein>
<dbReference type="InterPro" id="IPR042178">
    <property type="entry name" value="Serpin_sf_1"/>
</dbReference>
<sequence>MASWKLCAALLVCVLIALVAQAESQNAGRRNRWRNRNQNSETGVATTGDDNNSEEGAGEGGSTQVGGHRRRWRGNNARRGGAAAGRRNRGGRRRGRGHHGAANQGAGRRRQNQGRRRGGRGRGGRGGQGGRGNRGRGGANRVDTTLLIRGLSNSMGSFGWDVYRRLAISNPDNFVFSPFSVYAALGMVLLGAHGETKRQLISGLHVSSPVHRGFKHYNLSLPRGEDNEGPVFSIANKLYHKQGFSYLPRYLRKVEELYQTTLEEFEAETPEVAINDWVEEQTMGQIVDFLPEGSISDDTILMLINAIYFQGNWSTPFRPTNTFIRPFMVNASHTVQVETMSRVGSYKRMHHPSLLATVLELPYSGDRFSLYILLPDEGVSLNSLETVLNAQTLNSTLNTDVPLSK</sequence>
<dbReference type="EMBL" id="BLXT01002832">
    <property type="protein sequence ID" value="GFN98133.1"/>
    <property type="molecule type" value="Genomic_DNA"/>
</dbReference>
<reference evidence="6 7" key="1">
    <citation type="journal article" date="2021" name="Elife">
        <title>Chloroplast acquisition without the gene transfer in kleptoplastic sea slugs, Plakobranchus ocellatus.</title>
        <authorList>
            <person name="Maeda T."/>
            <person name="Takahashi S."/>
            <person name="Yoshida T."/>
            <person name="Shimamura S."/>
            <person name="Takaki Y."/>
            <person name="Nagai Y."/>
            <person name="Toyoda A."/>
            <person name="Suzuki Y."/>
            <person name="Arimoto A."/>
            <person name="Ishii H."/>
            <person name="Satoh N."/>
            <person name="Nishiyama T."/>
            <person name="Hasebe M."/>
            <person name="Maruyama T."/>
            <person name="Minagawa J."/>
            <person name="Obokata J."/>
            <person name="Shigenobu S."/>
        </authorList>
    </citation>
    <scope>NUCLEOTIDE SEQUENCE [LARGE SCALE GENOMIC DNA]</scope>
</reference>
<evidence type="ECO:0000256" key="2">
    <source>
        <dbReference type="RuleBase" id="RU000411"/>
    </source>
</evidence>
<dbReference type="InterPro" id="IPR042185">
    <property type="entry name" value="Serpin_sf_2"/>
</dbReference>